<sequence>MFLYAQARPDSQWREGIAAPPLPFVFIDFQPGCGRMNSEEYLVGRRAMTETEMMLKGYGLTTAEMFYRMPDYRHVLNTFVWQDYDVAPDHPKLFGFIEFWQKEIEGPLHSVRFVHRKMIAPGEWRNVRGEFTLH</sequence>
<organism evidence="1 2">
    <name type="scientific">Oceaniovalibus guishaninsula JLT2003</name>
    <dbReference type="NCBI Taxonomy" id="1231392"/>
    <lineage>
        <taxon>Bacteria</taxon>
        <taxon>Pseudomonadati</taxon>
        <taxon>Pseudomonadota</taxon>
        <taxon>Alphaproteobacteria</taxon>
        <taxon>Rhodobacterales</taxon>
        <taxon>Roseobacteraceae</taxon>
        <taxon>Oceaniovalibus</taxon>
    </lineage>
</organism>
<name>K2GLK4_9RHOB</name>
<dbReference type="AlphaFoldDB" id="K2GLK4"/>
<dbReference type="STRING" id="1231392.OCGS_2328"/>
<dbReference type="PATRIC" id="fig|1231392.3.peg.2340"/>
<dbReference type="EMBL" id="AMGO01000052">
    <property type="protein sequence ID" value="EKE43596.1"/>
    <property type="molecule type" value="Genomic_DNA"/>
</dbReference>
<dbReference type="eggNOG" id="COG5425">
    <property type="taxonomic scope" value="Bacteria"/>
</dbReference>
<reference evidence="1 2" key="1">
    <citation type="journal article" date="2012" name="J. Bacteriol.">
        <title>Draft Genome Sequence of Oceaniovalibus guishaninsula JLT2003T.</title>
        <authorList>
            <person name="Tang K."/>
            <person name="Liu K."/>
            <person name="Jiao N."/>
        </authorList>
    </citation>
    <scope>NUCLEOTIDE SEQUENCE [LARGE SCALE GENOMIC DNA]</scope>
    <source>
        <strain evidence="1 2">JLT2003</strain>
    </source>
</reference>
<dbReference type="InterPro" id="IPR009354">
    <property type="entry name" value="Usg"/>
</dbReference>
<dbReference type="Proteomes" id="UP000006765">
    <property type="component" value="Unassembled WGS sequence"/>
</dbReference>
<accession>K2GLK4</accession>
<dbReference type="Pfam" id="PF06233">
    <property type="entry name" value="Usg"/>
    <property type="match status" value="1"/>
</dbReference>
<comment type="caution">
    <text evidence="1">The sequence shown here is derived from an EMBL/GenBank/DDBJ whole genome shotgun (WGS) entry which is preliminary data.</text>
</comment>
<protein>
    <submittedName>
        <fullName evidence="1">Usg, putative</fullName>
    </submittedName>
</protein>
<keyword evidence="2" id="KW-1185">Reference proteome</keyword>
<evidence type="ECO:0000313" key="1">
    <source>
        <dbReference type="EMBL" id="EKE43596.1"/>
    </source>
</evidence>
<evidence type="ECO:0000313" key="2">
    <source>
        <dbReference type="Proteomes" id="UP000006765"/>
    </source>
</evidence>
<gene>
    <name evidence="1" type="ORF">OCGS_2328</name>
</gene>
<proteinExistence type="predicted"/>